<dbReference type="EMBL" id="AP026073">
    <property type="protein sequence ID" value="BDM68940.1"/>
    <property type="molecule type" value="Genomic_DNA"/>
</dbReference>
<accession>A0ABM7ZRS3</accession>
<organism evidence="2 3">
    <name type="scientific">Streptomyces nigrescens</name>
    <dbReference type="NCBI Taxonomy" id="1920"/>
    <lineage>
        <taxon>Bacteria</taxon>
        <taxon>Bacillati</taxon>
        <taxon>Actinomycetota</taxon>
        <taxon>Actinomycetes</taxon>
        <taxon>Kitasatosporales</taxon>
        <taxon>Streptomycetaceae</taxon>
        <taxon>Streptomyces</taxon>
    </lineage>
</organism>
<evidence type="ECO:0000256" key="1">
    <source>
        <dbReference type="SAM" id="MobiDB-lite"/>
    </source>
</evidence>
<dbReference type="Proteomes" id="UP001059597">
    <property type="component" value="Chromosome"/>
</dbReference>
<gene>
    <name evidence="2" type="ORF">HEK616_24270</name>
</gene>
<sequence length="194" mass="20944">MVSGYGECAVVEERREAVSDDGVLTRIGQAIMLHRAGDREEARNRLSALWHEIGPRGDAFHRCALAHYMADTQDDPQDELDWDLRALEAAEGFVTERRPGTGPAAGESGVAAAPEGSPGPRHHPLVALRAFFPSLHLNIAADYAALDRPADARAQLLRARASVNALADGEYRQGLRDAIHRLELQLGGAAGRTP</sequence>
<name>A0ABM7ZRS3_STRNI</name>
<keyword evidence="3" id="KW-1185">Reference proteome</keyword>
<evidence type="ECO:0000313" key="3">
    <source>
        <dbReference type="Proteomes" id="UP001059597"/>
    </source>
</evidence>
<proteinExistence type="predicted"/>
<evidence type="ECO:0008006" key="4">
    <source>
        <dbReference type="Google" id="ProtNLM"/>
    </source>
</evidence>
<evidence type="ECO:0000313" key="2">
    <source>
        <dbReference type="EMBL" id="BDM68940.1"/>
    </source>
</evidence>
<feature type="region of interest" description="Disordered" evidence="1">
    <location>
        <begin position="96"/>
        <end position="118"/>
    </location>
</feature>
<protein>
    <recommendedName>
        <fullName evidence="4">Tetratricopeptide repeat protein</fullName>
    </recommendedName>
</protein>
<reference evidence="2" key="1">
    <citation type="submission" date="2022-06" db="EMBL/GenBank/DDBJ databases">
        <title>Complete genome sequence of Streptomyces nigrescens HEK616.</title>
        <authorList>
            <person name="Asamizu S."/>
            <person name="Onaka H."/>
        </authorList>
    </citation>
    <scope>NUCLEOTIDE SEQUENCE</scope>
    <source>
        <strain evidence="2">HEK616</strain>
    </source>
</reference>